<dbReference type="GO" id="GO:0005829">
    <property type="term" value="C:cytosol"/>
    <property type="evidence" value="ECO:0007669"/>
    <property type="project" value="TreeGrafter"/>
</dbReference>
<dbReference type="InterPro" id="IPR036736">
    <property type="entry name" value="ACP-like_sf"/>
</dbReference>
<dbReference type="GO" id="GO:0000035">
    <property type="term" value="F:acyl binding"/>
    <property type="evidence" value="ECO:0007669"/>
    <property type="project" value="TreeGrafter"/>
</dbReference>
<dbReference type="GO" id="GO:0016020">
    <property type="term" value="C:membrane"/>
    <property type="evidence" value="ECO:0007669"/>
    <property type="project" value="GOC"/>
</dbReference>
<evidence type="ECO:0000256" key="3">
    <source>
        <dbReference type="ARBA" id="ARBA00022553"/>
    </source>
</evidence>
<keyword evidence="4" id="KW-0276">Fatty acid metabolism</keyword>
<feature type="domain" description="Carrier" evidence="7">
    <location>
        <begin position="2"/>
        <end position="80"/>
    </location>
</feature>
<dbReference type="PANTHER" id="PTHR20863:SF76">
    <property type="entry name" value="CARRIER DOMAIN-CONTAINING PROTEIN"/>
    <property type="match status" value="1"/>
</dbReference>
<evidence type="ECO:0000313" key="8">
    <source>
        <dbReference type="EMBL" id="OGC35644.1"/>
    </source>
</evidence>
<keyword evidence="6" id="KW-0275">Fatty acid biosynthesis</keyword>
<evidence type="ECO:0000256" key="4">
    <source>
        <dbReference type="ARBA" id="ARBA00022832"/>
    </source>
</evidence>
<keyword evidence="3" id="KW-0597">Phosphoprotein</keyword>
<gene>
    <name evidence="8" type="ORF">A2311_03640</name>
</gene>
<dbReference type="EMBL" id="MEUF01000023">
    <property type="protein sequence ID" value="OGC35644.1"/>
    <property type="molecule type" value="Genomic_DNA"/>
</dbReference>
<dbReference type="Proteomes" id="UP000178951">
    <property type="component" value="Unassembled WGS sequence"/>
</dbReference>
<evidence type="ECO:0000256" key="6">
    <source>
        <dbReference type="ARBA" id="ARBA00023160"/>
    </source>
</evidence>
<dbReference type="Pfam" id="PF00550">
    <property type="entry name" value="PP-binding"/>
    <property type="match status" value="1"/>
</dbReference>
<sequence>MPDKNVLTREISELVAKIIKLPLEKINPQANLFNDLGIDSLVGVEIFAAIDKKYRIEVPENKLRSVQTIADLVATVQGMLNK</sequence>
<keyword evidence="1" id="KW-0596">Phosphopantetheine</keyword>
<evidence type="ECO:0000259" key="7">
    <source>
        <dbReference type="PROSITE" id="PS50075"/>
    </source>
</evidence>
<dbReference type="InterPro" id="IPR009081">
    <property type="entry name" value="PP-bd_ACP"/>
</dbReference>
<dbReference type="PANTHER" id="PTHR20863">
    <property type="entry name" value="ACYL CARRIER PROTEIN"/>
    <property type="match status" value="1"/>
</dbReference>
<proteinExistence type="predicted"/>
<comment type="caution">
    <text evidence="8">The sequence shown here is derived from an EMBL/GenBank/DDBJ whole genome shotgun (WGS) entry which is preliminary data.</text>
</comment>
<organism evidence="8 9">
    <name type="scientific">candidate division WOR-1 bacterium RIFOXYB2_FULL_48_7</name>
    <dbReference type="NCBI Taxonomy" id="1802583"/>
    <lineage>
        <taxon>Bacteria</taxon>
        <taxon>Bacillati</taxon>
        <taxon>Saganbacteria</taxon>
    </lineage>
</organism>
<protein>
    <recommendedName>
        <fullName evidence="7">Carrier domain-containing protein</fullName>
    </recommendedName>
</protein>
<keyword evidence="2" id="KW-0444">Lipid biosynthesis</keyword>
<dbReference type="GO" id="GO:0000036">
    <property type="term" value="F:acyl carrier activity"/>
    <property type="evidence" value="ECO:0007669"/>
    <property type="project" value="TreeGrafter"/>
</dbReference>
<dbReference type="AlphaFoldDB" id="A0A1F4TSD7"/>
<dbReference type="PROSITE" id="PS50075">
    <property type="entry name" value="CARRIER"/>
    <property type="match status" value="1"/>
</dbReference>
<evidence type="ECO:0000256" key="5">
    <source>
        <dbReference type="ARBA" id="ARBA00023098"/>
    </source>
</evidence>
<dbReference type="SUPFAM" id="SSF47336">
    <property type="entry name" value="ACP-like"/>
    <property type="match status" value="1"/>
</dbReference>
<evidence type="ECO:0000256" key="1">
    <source>
        <dbReference type="ARBA" id="ARBA00022450"/>
    </source>
</evidence>
<dbReference type="InterPro" id="IPR003231">
    <property type="entry name" value="ACP"/>
</dbReference>
<reference evidence="8 9" key="1">
    <citation type="journal article" date="2016" name="Nat. Commun.">
        <title>Thousands of microbial genomes shed light on interconnected biogeochemical processes in an aquifer system.</title>
        <authorList>
            <person name="Anantharaman K."/>
            <person name="Brown C.T."/>
            <person name="Hug L.A."/>
            <person name="Sharon I."/>
            <person name="Castelle C.J."/>
            <person name="Probst A.J."/>
            <person name="Thomas B.C."/>
            <person name="Singh A."/>
            <person name="Wilkins M.J."/>
            <person name="Karaoz U."/>
            <person name="Brodie E.L."/>
            <person name="Williams K.H."/>
            <person name="Hubbard S.S."/>
            <person name="Banfield J.F."/>
        </authorList>
    </citation>
    <scope>NUCLEOTIDE SEQUENCE [LARGE SCALE GENOMIC DNA]</scope>
</reference>
<name>A0A1F4TSD7_UNCSA</name>
<evidence type="ECO:0000313" key="9">
    <source>
        <dbReference type="Proteomes" id="UP000178951"/>
    </source>
</evidence>
<dbReference type="STRING" id="1802583.A2311_03640"/>
<accession>A0A1F4TSD7</accession>
<dbReference type="GO" id="GO:0009245">
    <property type="term" value="P:lipid A biosynthetic process"/>
    <property type="evidence" value="ECO:0007669"/>
    <property type="project" value="TreeGrafter"/>
</dbReference>
<evidence type="ECO:0000256" key="2">
    <source>
        <dbReference type="ARBA" id="ARBA00022516"/>
    </source>
</evidence>
<keyword evidence="5" id="KW-0443">Lipid metabolism</keyword>
<dbReference type="Gene3D" id="1.10.1200.10">
    <property type="entry name" value="ACP-like"/>
    <property type="match status" value="1"/>
</dbReference>